<dbReference type="InterPro" id="IPR037445">
    <property type="entry name" value="MAGE"/>
</dbReference>
<dbReference type="Pfam" id="PF12440">
    <property type="entry name" value="MAGE_N"/>
    <property type="match status" value="1"/>
</dbReference>
<dbReference type="RefSeq" id="XP_007954400.2">
    <property type="nucleotide sequence ID" value="XM_007956209.2"/>
</dbReference>
<evidence type="ECO:0000313" key="1">
    <source>
        <dbReference type="Proteomes" id="UP000694850"/>
    </source>
</evidence>
<proteinExistence type="predicted"/>
<dbReference type="FunFam" id="1.10.10.1200:FF:000007">
    <property type="entry name" value="Melanoma-associated antigen C2"/>
    <property type="match status" value="2"/>
</dbReference>
<dbReference type="AlphaFoldDB" id="A0A8B7B2J1"/>
<protein>
    <submittedName>
        <fullName evidence="2">Melanoma-associated antigen B1-like</fullName>
    </submittedName>
</protein>
<name>A0A8B7B2J1_ORYAF</name>
<gene>
    <name evidence="2" type="primary">LOC103210286</name>
</gene>
<dbReference type="Gene3D" id="1.10.10.1200">
    <property type="entry name" value="MAGE homology domain, winged helix WH1 motif"/>
    <property type="match status" value="2"/>
</dbReference>
<dbReference type="GO" id="GO:0000122">
    <property type="term" value="P:negative regulation of transcription by RNA polymerase II"/>
    <property type="evidence" value="ECO:0007669"/>
    <property type="project" value="TreeGrafter"/>
</dbReference>
<dbReference type="GeneID" id="103210286"/>
<dbReference type="InterPro" id="IPR002190">
    <property type="entry name" value="MHD_dom"/>
</dbReference>
<dbReference type="PANTHER" id="PTHR11736:SF164">
    <property type="entry name" value="MELANOMA-ASSOCIATED ANTIGEN B1"/>
    <property type="match status" value="1"/>
</dbReference>
<evidence type="ECO:0000313" key="2">
    <source>
        <dbReference type="RefSeq" id="XP_007954400.2"/>
    </source>
</evidence>
<dbReference type="Gene3D" id="1.10.10.1210">
    <property type="entry name" value="MAGE homology domain, winged helix WH2 motif"/>
    <property type="match status" value="2"/>
</dbReference>
<dbReference type="InterPro" id="IPR041899">
    <property type="entry name" value="MAGE_WH2"/>
</dbReference>
<dbReference type="SMART" id="SM01392">
    <property type="entry name" value="MAGE_N"/>
    <property type="match status" value="2"/>
</dbReference>
<dbReference type="InterPro" id="IPR021072">
    <property type="entry name" value="MAGE_N"/>
</dbReference>
<dbReference type="FunFam" id="1.10.10.1210:FF:000001">
    <property type="entry name" value="melanoma-associated antigen D1"/>
    <property type="match status" value="1"/>
</dbReference>
<sequence length="309" mass="34108">MPRGQKSKLRAREKRRQARGEAQLEAQGDTHSLEGAQATTGEEKGSPYSSSPPLGSSPQSFPAAGFPQGPERVPPITTDAAWVSCTRAGEGAEGQEEGSSSSSQAPPTTESSQRDPLRKSVCRLLDFLLEKYKTKEPISKAEMIKVINKKFKEQFPEILRRASERIEAIFALDLKEVNSKGQYYAIVSKWEISKEESLCGSSGFPRNGLLMPLLGLIYVKGKRAAEEKVWEFLNVLGVYDGKRHVIFGDPRKLITKDLGKGIVLRQEPQALIRIKCRNVRPLSGAAQNLHIAAESRDCSGFKVRTLNVN</sequence>
<dbReference type="PANTHER" id="PTHR11736">
    <property type="entry name" value="MELANOMA-ASSOCIATED ANTIGEN MAGE ANTIGEN"/>
    <property type="match status" value="1"/>
</dbReference>
<dbReference type="Proteomes" id="UP000694850">
    <property type="component" value="Unplaced"/>
</dbReference>
<accession>A0A8B7B2J1</accession>
<dbReference type="SMART" id="SM01373">
    <property type="entry name" value="MAGE"/>
    <property type="match status" value="2"/>
</dbReference>
<dbReference type="GO" id="GO:0005634">
    <property type="term" value="C:nucleus"/>
    <property type="evidence" value="ECO:0007669"/>
    <property type="project" value="TreeGrafter"/>
</dbReference>
<dbReference type="InterPro" id="IPR041898">
    <property type="entry name" value="MAGE_WH1"/>
</dbReference>
<organism evidence="1 2">
    <name type="scientific">Orycteropus afer afer</name>
    <dbReference type="NCBI Taxonomy" id="1230840"/>
    <lineage>
        <taxon>Eukaryota</taxon>
        <taxon>Metazoa</taxon>
        <taxon>Chordata</taxon>
        <taxon>Craniata</taxon>
        <taxon>Vertebrata</taxon>
        <taxon>Euteleostomi</taxon>
        <taxon>Mammalia</taxon>
        <taxon>Eutheria</taxon>
        <taxon>Afrotheria</taxon>
        <taxon>Tubulidentata</taxon>
        <taxon>Orycteropodidae</taxon>
        <taxon>Orycteropus</taxon>
    </lineage>
</organism>
<reference evidence="2" key="1">
    <citation type="submission" date="2025-08" db="UniProtKB">
        <authorList>
            <consortium name="RefSeq"/>
        </authorList>
    </citation>
    <scope>IDENTIFICATION</scope>
</reference>
<dbReference type="Pfam" id="PF01454">
    <property type="entry name" value="MAGE"/>
    <property type="match status" value="1"/>
</dbReference>
<keyword evidence="1" id="KW-1185">Reference proteome</keyword>
<dbReference type="OrthoDB" id="205198at2759"/>
<dbReference type="PROSITE" id="PS50838">
    <property type="entry name" value="MAGE"/>
    <property type="match status" value="2"/>
</dbReference>